<dbReference type="SUPFAM" id="SSF88697">
    <property type="entry name" value="PUA domain-like"/>
    <property type="match status" value="1"/>
</dbReference>
<feature type="domain" description="ASCH" evidence="1">
    <location>
        <begin position="6"/>
        <end position="113"/>
    </location>
</feature>
<evidence type="ECO:0000313" key="2">
    <source>
        <dbReference type="EMBL" id="SUN49300.1"/>
    </source>
</evidence>
<protein>
    <submittedName>
        <fullName evidence="2">RNA-binding protein</fullName>
    </submittedName>
</protein>
<evidence type="ECO:0000313" key="3">
    <source>
        <dbReference type="Proteomes" id="UP000254461"/>
    </source>
</evidence>
<dbReference type="Pfam" id="PF04266">
    <property type="entry name" value="ASCH"/>
    <property type="match status" value="1"/>
</dbReference>
<reference evidence="2 3" key="1">
    <citation type="submission" date="2018-06" db="EMBL/GenBank/DDBJ databases">
        <authorList>
            <consortium name="Pathogen Informatics"/>
            <person name="Doyle S."/>
        </authorList>
    </citation>
    <scope>NUCLEOTIDE SEQUENCE [LARGE SCALE GENOMIC DNA]</scope>
    <source>
        <strain evidence="2 3">NCTC12092</strain>
    </source>
</reference>
<dbReference type="Gene3D" id="2.30.130.30">
    <property type="entry name" value="Hypothetical protein"/>
    <property type="match status" value="1"/>
</dbReference>
<evidence type="ECO:0000259" key="1">
    <source>
        <dbReference type="Pfam" id="PF04266"/>
    </source>
</evidence>
<dbReference type="EMBL" id="UHFF01000002">
    <property type="protein sequence ID" value="SUN49300.1"/>
    <property type="molecule type" value="Genomic_DNA"/>
</dbReference>
<organism evidence="2 3">
    <name type="scientific">Streptococcus equi subsp. equi</name>
    <dbReference type="NCBI Taxonomy" id="148942"/>
    <lineage>
        <taxon>Bacteria</taxon>
        <taxon>Bacillati</taxon>
        <taxon>Bacillota</taxon>
        <taxon>Bacilli</taxon>
        <taxon>Lactobacillales</taxon>
        <taxon>Streptococcaceae</taxon>
        <taxon>Streptococcus</taxon>
    </lineage>
</organism>
<dbReference type="InterPro" id="IPR007374">
    <property type="entry name" value="ASCH_domain"/>
</dbReference>
<sequence>MEHEMMLTPRPFAMIEAGLKTIELRLNDEKRQAIKVGDWICFYCTEDHCQILQAEVVGLHYFDDFRQLYQQLPLEKCGYRQEELSQARPEDMELYYSKDRQAKYGVVGIELRLL</sequence>
<dbReference type="Proteomes" id="UP000254461">
    <property type="component" value="Unassembled WGS sequence"/>
</dbReference>
<proteinExistence type="predicted"/>
<dbReference type="RefSeq" id="WP_115251371.1">
    <property type="nucleotide sequence ID" value="NZ_UHFF01000002.1"/>
</dbReference>
<dbReference type="CDD" id="cd06555">
    <property type="entry name" value="ASCH_PF0470_like"/>
    <property type="match status" value="1"/>
</dbReference>
<dbReference type="AlphaFoldDB" id="A0A380JUR3"/>
<accession>A0A380JUR3</accession>
<name>A0A380JUR3_9STRE</name>
<gene>
    <name evidence="2" type="ORF">NCTC12092_01830</name>
</gene>
<dbReference type="InterPro" id="IPR015947">
    <property type="entry name" value="PUA-like_sf"/>
</dbReference>